<accession>A0A5K1VS97</accession>
<dbReference type="OMA" id="LPRVNQC"/>
<evidence type="ECO:0000256" key="2">
    <source>
        <dbReference type="SAM" id="MobiDB-lite"/>
    </source>
</evidence>
<feature type="compositionally biased region" description="Basic and acidic residues" evidence="2">
    <location>
        <begin position="184"/>
        <end position="193"/>
    </location>
</feature>
<feature type="coiled-coil region" evidence="1">
    <location>
        <begin position="207"/>
        <end position="341"/>
    </location>
</feature>
<dbReference type="VEuPathDB" id="AmoebaDB:EHI8A_049420"/>
<feature type="region of interest" description="Disordered" evidence="2">
    <location>
        <begin position="174"/>
        <end position="201"/>
    </location>
</feature>
<dbReference type="VEuPathDB" id="AmoebaDB:EHI5A_034370"/>
<dbReference type="AlphaFoldDB" id="A0A5K1VS97"/>
<dbReference type="VEuPathDB" id="AmoebaDB:KM1_055360"/>
<organism evidence="3 4">
    <name type="scientific">Entamoeba histolytica</name>
    <dbReference type="NCBI Taxonomy" id="5759"/>
    <lineage>
        <taxon>Eukaryota</taxon>
        <taxon>Amoebozoa</taxon>
        <taxon>Evosea</taxon>
        <taxon>Archamoebae</taxon>
        <taxon>Mastigamoebida</taxon>
        <taxon>Entamoebidae</taxon>
        <taxon>Entamoeba</taxon>
    </lineage>
</organism>
<reference evidence="3 4" key="1">
    <citation type="submission" date="2016-05" db="EMBL/GenBank/DDBJ databases">
        <title>First whole genome sequencing of Entamoeba histolytica HM1:IMSS-clone-6.</title>
        <authorList>
            <person name="Mukherjee Avik.K."/>
            <person name="Izumyama S."/>
            <person name="Nakada-Tsukui K."/>
            <person name="Nozaki T."/>
        </authorList>
    </citation>
    <scope>NUCLEOTIDE SEQUENCE [LARGE SCALE GENOMIC DNA]</scope>
    <source>
        <strain evidence="3 4">HM1:IMSS clone 6</strain>
    </source>
</reference>
<evidence type="ECO:0000313" key="4">
    <source>
        <dbReference type="Proteomes" id="UP000078387"/>
    </source>
</evidence>
<keyword evidence="1" id="KW-0175">Coiled coil</keyword>
<sequence>MSTYRWDTTLNSNEQEELINALNFIICLSDSHERVDDIQHCFDTVLKYYPDIKKEVSSLEFCKNIKNYFIEYFDKKIQVIDDMLNLIHDTYFFCGSENTIDIYKNCLSQQIKTISFLKKIPSILQKFQRVTTKSQWYHFKTSAKEFISEYMESQIIELESSDSGKKLVCTIPKKSKESKKSKKSKESKESKESKKSKKQSFLNWNNSSKLESQISELRKEKEEIQNQYNSYKETRDQEVNNLNKKNTTIMSQMKKHEEECLKVIQDFKKVSHILEEEKQKQLNEFKQKLTEIKIQNEQDATRTYAETKEIQKEIETLKKDIEIKKKEYNGLSQQLDILKKQLYDCLMMQNIPKGVIFKDKLKTNTEYFIILASSLIEHKISLPRINQCMLGSYFEVELYQLDLQSCSFGNQITFKEQGSQLSNEKRYDVRIEVIERPEDEKKEEENPEDEKKEEKLVECIDNYPKHQLFQQIVEIPLSIFLTGGTVEVSVANNSLIVPILVGEKEGVSLTYDSVSTDSDGNIIDVVLKTKYLNDPHYQRVGDDLIGVFQYSQENAGETIPIPYIVESQSLGEFVLQTGKYRYQGYGFSSPTGIRGDYWVHIKLI</sequence>
<name>A0A5K1VS97_ENTHI</name>
<comment type="caution">
    <text evidence="3">The sequence shown here is derived from an EMBL/GenBank/DDBJ whole genome shotgun (WGS) entry which is preliminary data.</text>
</comment>
<protein>
    <submittedName>
        <fullName evidence="3">Uncharacterized protein</fullName>
    </submittedName>
</protein>
<dbReference type="VEuPathDB" id="AmoebaDB:EHI_111770"/>
<proteinExistence type="predicted"/>
<dbReference type="EMBL" id="BDEQ01000001">
    <property type="protein sequence ID" value="GAT96562.1"/>
    <property type="molecule type" value="Genomic_DNA"/>
</dbReference>
<gene>
    <name evidence="3" type="ORF">CL6EHI_111770</name>
</gene>
<dbReference type="Proteomes" id="UP000078387">
    <property type="component" value="Unassembled WGS sequence"/>
</dbReference>
<evidence type="ECO:0000256" key="1">
    <source>
        <dbReference type="SAM" id="Coils"/>
    </source>
</evidence>
<evidence type="ECO:0000313" key="3">
    <source>
        <dbReference type="EMBL" id="GAT96562.1"/>
    </source>
</evidence>
<dbReference type="VEuPathDB" id="AmoebaDB:EHI7A_176870"/>